<dbReference type="InterPro" id="IPR000792">
    <property type="entry name" value="Tscrpt_reg_LuxR_C"/>
</dbReference>
<protein>
    <submittedName>
        <fullName evidence="7">DNA-binding NarL/FixJ family response regulator</fullName>
    </submittedName>
</protein>
<evidence type="ECO:0000256" key="1">
    <source>
        <dbReference type="ARBA" id="ARBA00023015"/>
    </source>
</evidence>
<feature type="domain" description="Response regulatory" evidence="6">
    <location>
        <begin position="21"/>
        <end position="139"/>
    </location>
</feature>
<keyword evidence="1" id="KW-0805">Transcription regulation</keyword>
<proteinExistence type="predicted"/>
<dbReference type="SUPFAM" id="SSF52172">
    <property type="entry name" value="CheY-like"/>
    <property type="match status" value="1"/>
</dbReference>
<feature type="domain" description="HTH luxR-type" evidence="5">
    <location>
        <begin position="157"/>
        <end position="227"/>
    </location>
</feature>
<sequence>MPRRYVSTGLSIATGIAPVDCIAVVDEHDAIRTAVELWCRHAEPPIRYAGGFSSPERFLSAYGGAMPTLSAVIVDPQRASRRIDFAGVDRIVGAGHRVIVYTAMATEQMIYAGLQHGALTCLTKSEDKQHLINAIRAARTGTPYHGPKTHDSMLKDGAVDRPTLGPREKEVLMAWLRAETKDEVAGALSISPATVRTHLARIRAKYAAVGRPAHSKAALVARAIQDGILLLDEL</sequence>
<evidence type="ECO:0000256" key="4">
    <source>
        <dbReference type="PROSITE-ProRule" id="PRU00169"/>
    </source>
</evidence>
<dbReference type="RefSeq" id="WP_235658642.1">
    <property type="nucleotide sequence ID" value="NZ_QJJU01000050.1"/>
</dbReference>
<gene>
    <name evidence="7" type="ORF">C8E89_1501</name>
</gene>
<dbReference type="SMART" id="SM00421">
    <property type="entry name" value="HTH_LUXR"/>
    <property type="match status" value="1"/>
</dbReference>
<dbReference type="GO" id="GO:0006355">
    <property type="term" value="P:regulation of DNA-templated transcription"/>
    <property type="evidence" value="ECO:0007669"/>
    <property type="project" value="InterPro"/>
</dbReference>
<dbReference type="PROSITE" id="PS50110">
    <property type="entry name" value="RESPONSE_REGULATORY"/>
    <property type="match status" value="1"/>
</dbReference>
<reference evidence="8" key="1">
    <citation type="submission" date="2018-05" db="EMBL/GenBank/DDBJ databases">
        <authorList>
            <person name="Deangelis K."/>
            <person name="Huntemann M."/>
            <person name="Clum A."/>
            <person name="Pillay M."/>
            <person name="Palaniappan K."/>
            <person name="Varghese N."/>
            <person name="Mikhailova N."/>
            <person name="Stamatis D."/>
            <person name="Reddy T."/>
            <person name="Daum C."/>
            <person name="Shapiro N."/>
            <person name="Ivanova N."/>
            <person name="Kyrpides N."/>
            <person name="Woyke T."/>
        </authorList>
    </citation>
    <scope>NUCLEOTIDE SEQUENCE [LARGE SCALE GENOMIC DNA]</scope>
    <source>
        <strain evidence="8">GAS496</strain>
    </source>
</reference>
<keyword evidence="8" id="KW-1185">Reference proteome</keyword>
<dbReference type="PRINTS" id="PR00038">
    <property type="entry name" value="HTHLUXR"/>
</dbReference>
<dbReference type="InterPro" id="IPR016032">
    <property type="entry name" value="Sig_transdc_resp-reg_C-effctor"/>
</dbReference>
<dbReference type="InterPro" id="IPR036388">
    <property type="entry name" value="WH-like_DNA-bd_sf"/>
</dbReference>
<dbReference type="Pfam" id="PF00196">
    <property type="entry name" value="GerE"/>
    <property type="match status" value="1"/>
</dbReference>
<evidence type="ECO:0000256" key="3">
    <source>
        <dbReference type="ARBA" id="ARBA00023163"/>
    </source>
</evidence>
<keyword evidence="3" id="KW-0804">Transcription</keyword>
<evidence type="ECO:0000256" key="2">
    <source>
        <dbReference type="ARBA" id="ARBA00023125"/>
    </source>
</evidence>
<dbReference type="InterPro" id="IPR011006">
    <property type="entry name" value="CheY-like_superfamily"/>
</dbReference>
<accession>A0A318HC81</accession>
<dbReference type="EMBL" id="QJJU01000050">
    <property type="protein sequence ID" value="PXW96891.1"/>
    <property type="molecule type" value="Genomic_DNA"/>
</dbReference>
<dbReference type="Gene3D" id="3.40.50.2300">
    <property type="match status" value="1"/>
</dbReference>
<reference evidence="7 8" key="2">
    <citation type="submission" date="2018-06" db="EMBL/GenBank/DDBJ databases">
        <title>Sequencing of bacterial isolates from soil warming experiment in Harvard Forest, Massachusetts, USA.</title>
        <authorList>
            <person name="Deangelis K.PhD."/>
        </authorList>
    </citation>
    <scope>NUCLEOTIDE SEQUENCE [LARGE SCALE GENOMIC DNA]</scope>
    <source>
        <strain evidence="7 8">GAS496</strain>
    </source>
</reference>
<dbReference type="SUPFAM" id="SSF46894">
    <property type="entry name" value="C-terminal effector domain of the bipartite response regulators"/>
    <property type="match status" value="1"/>
</dbReference>
<evidence type="ECO:0000313" key="8">
    <source>
        <dbReference type="Proteomes" id="UP000247781"/>
    </source>
</evidence>
<comment type="caution">
    <text evidence="7">The sequence shown here is derived from an EMBL/GenBank/DDBJ whole genome shotgun (WGS) entry which is preliminary data.</text>
</comment>
<dbReference type="PANTHER" id="PTHR44688:SF16">
    <property type="entry name" value="DNA-BINDING TRANSCRIPTIONAL ACTIVATOR DEVR_DOSR"/>
    <property type="match status" value="1"/>
</dbReference>
<evidence type="ECO:0000313" key="7">
    <source>
        <dbReference type="EMBL" id="PXW96891.1"/>
    </source>
</evidence>
<dbReference type="InterPro" id="IPR001789">
    <property type="entry name" value="Sig_transdc_resp-reg_receiver"/>
</dbReference>
<evidence type="ECO:0000259" key="6">
    <source>
        <dbReference type="PROSITE" id="PS50110"/>
    </source>
</evidence>
<dbReference type="PANTHER" id="PTHR44688">
    <property type="entry name" value="DNA-BINDING TRANSCRIPTIONAL ACTIVATOR DEVR_DOSR"/>
    <property type="match status" value="1"/>
</dbReference>
<organism evidence="7 8">
    <name type="scientific">Mycolicibacterium moriokaense</name>
    <dbReference type="NCBI Taxonomy" id="39691"/>
    <lineage>
        <taxon>Bacteria</taxon>
        <taxon>Bacillati</taxon>
        <taxon>Actinomycetota</taxon>
        <taxon>Actinomycetes</taxon>
        <taxon>Mycobacteriales</taxon>
        <taxon>Mycobacteriaceae</taxon>
        <taxon>Mycolicibacterium</taxon>
    </lineage>
</organism>
<name>A0A318HC81_9MYCO</name>
<dbReference type="PROSITE" id="PS50043">
    <property type="entry name" value="HTH_LUXR_2"/>
    <property type="match status" value="1"/>
</dbReference>
<feature type="modified residue" description="4-aspartylphosphate" evidence="4">
    <location>
        <position position="75"/>
    </location>
</feature>
<dbReference type="Proteomes" id="UP000247781">
    <property type="component" value="Unassembled WGS sequence"/>
</dbReference>
<evidence type="ECO:0000259" key="5">
    <source>
        <dbReference type="PROSITE" id="PS50043"/>
    </source>
</evidence>
<dbReference type="GO" id="GO:0000160">
    <property type="term" value="P:phosphorelay signal transduction system"/>
    <property type="evidence" value="ECO:0007669"/>
    <property type="project" value="InterPro"/>
</dbReference>
<dbReference type="GO" id="GO:0003677">
    <property type="term" value="F:DNA binding"/>
    <property type="evidence" value="ECO:0007669"/>
    <property type="project" value="UniProtKB-KW"/>
</dbReference>
<dbReference type="Gene3D" id="1.10.10.10">
    <property type="entry name" value="Winged helix-like DNA-binding domain superfamily/Winged helix DNA-binding domain"/>
    <property type="match status" value="1"/>
</dbReference>
<dbReference type="AlphaFoldDB" id="A0A318HC81"/>
<keyword evidence="4" id="KW-0597">Phosphoprotein</keyword>
<keyword evidence="2 7" id="KW-0238">DNA-binding</keyword>